<dbReference type="HAMAP" id="MF_00265">
    <property type="entry name" value="VapC_Nob1"/>
    <property type="match status" value="1"/>
</dbReference>
<evidence type="ECO:0000256" key="4">
    <source>
        <dbReference type="ARBA" id="ARBA00022723"/>
    </source>
</evidence>
<evidence type="ECO:0000259" key="9">
    <source>
        <dbReference type="Pfam" id="PF01850"/>
    </source>
</evidence>
<keyword evidence="8" id="KW-0800">Toxin</keyword>
<dbReference type="SUPFAM" id="SSF88723">
    <property type="entry name" value="PIN domain-like"/>
    <property type="match status" value="1"/>
</dbReference>
<dbReference type="InterPro" id="IPR002716">
    <property type="entry name" value="PIN_dom"/>
</dbReference>
<evidence type="ECO:0000256" key="6">
    <source>
        <dbReference type="ARBA" id="ARBA00022842"/>
    </source>
</evidence>
<evidence type="ECO:0000313" key="10">
    <source>
        <dbReference type="EMBL" id="MBK0395921.1"/>
    </source>
</evidence>
<dbReference type="RefSeq" id="WP_200522038.1">
    <property type="nucleotide sequence ID" value="NZ_JAEHNZ010000002.1"/>
</dbReference>
<proteinExistence type="inferred from homology"/>
<feature type="binding site" evidence="8">
    <location>
        <position position="104"/>
    </location>
    <ligand>
        <name>Mg(2+)</name>
        <dbReference type="ChEBI" id="CHEBI:18420"/>
    </ligand>
</feature>
<dbReference type="PANTHER" id="PTHR33653">
    <property type="entry name" value="RIBONUCLEASE VAPC2"/>
    <property type="match status" value="1"/>
</dbReference>
<feature type="binding site" evidence="8">
    <location>
        <position position="5"/>
    </location>
    <ligand>
        <name>Mg(2+)</name>
        <dbReference type="ChEBI" id="CHEBI:18420"/>
    </ligand>
</feature>
<dbReference type="EMBL" id="JAEHNZ010000002">
    <property type="protein sequence ID" value="MBK0395921.1"/>
    <property type="molecule type" value="Genomic_DNA"/>
</dbReference>
<evidence type="ECO:0000256" key="1">
    <source>
        <dbReference type="ARBA" id="ARBA00001946"/>
    </source>
</evidence>
<dbReference type="Gene3D" id="3.40.50.1010">
    <property type="entry name" value="5'-nuclease"/>
    <property type="match status" value="1"/>
</dbReference>
<gene>
    <name evidence="8" type="primary">vapC</name>
    <name evidence="10" type="ORF">JDW22_04820</name>
</gene>
<comment type="similarity">
    <text evidence="7 8">Belongs to the PINc/VapC protein family.</text>
</comment>
<protein>
    <recommendedName>
        <fullName evidence="8">Ribonuclease VapC</fullName>
        <shortName evidence="8">RNase VapC</shortName>
        <ecNumber evidence="8">3.1.-.-</ecNumber>
    </recommendedName>
    <alternativeName>
        <fullName evidence="8">Toxin VapC</fullName>
    </alternativeName>
</protein>
<dbReference type="Proteomes" id="UP000614058">
    <property type="component" value="Unassembled WGS sequence"/>
</dbReference>
<evidence type="ECO:0000256" key="3">
    <source>
        <dbReference type="ARBA" id="ARBA00022722"/>
    </source>
</evidence>
<evidence type="ECO:0000313" key="11">
    <source>
        <dbReference type="Proteomes" id="UP000614058"/>
    </source>
</evidence>
<keyword evidence="5 8" id="KW-0378">Hydrolase</keyword>
<dbReference type="PANTHER" id="PTHR33653:SF1">
    <property type="entry name" value="RIBONUCLEASE VAPC2"/>
    <property type="match status" value="1"/>
</dbReference>
<comment type="caution">
    <text evidence="10">The sequence shown here is derived from an EMBL/GenBank/DDBJ whole genome shotgun (WGS) entry which is preliminary data.</text>
</comment>
<dbReference type="InterPro" id="IPR029060">
    <property type="entry name" value="PIN-like_dom_sf"/>
</dbReference>
<keyword evidence="4 8" id="KW-0479">Metal-binding</keyword>
<name>A0ABS1BRL6_9NEIS</name>
<dbReference type="EC" id="3.1.-.-" evidence="8"/>
<dbReference type="InterPro" id="IPR050556">
    <property type="entry name" value="Type_II_TA_system_RNase"/>
</dbReference>
<keyword evidence="2 8" id="KW-1277">Toxin-antitoxin system</keyword>
<organism evidence="10 11">
    <name type="scientific">Kingella bonacorsii</name>
    <dbReference type="NCBI Taxonomy" id="2796361"/>
    <lineage>
        <taxon>Bacteria</taxon>
        <taxon>Pseudomonadati</taxon>
        <taxon>Pseudomonadota</taxon>
        <taxon>Betaproteobacteria</taxon>
        <taxon>Neisseriales</taxon>
        <taxon>Neisseriaceae</taxon>
        <taxon>Kingella</taxon>
    </lineage>
</organism>
<sequence>MILLDTNVVSEPLRPQPDNRVANWLDKQLVETLYLSAITVAELRLGVAQLPNGRKKERLHQQLEQVVLPLFAKRILPFDDATAGCYATIRADARAKGKAIAAADGYIAATARQHGFIVATRDAAPFLAADLKVINPWDAD</sequence>
<keyword evidence="11" id="KW-1185">Reference proteome</keyword>
<dbReference type="InterPro" id="IPR022907">
    <property type="entry name" value="VapC_family"/>
</dbReference>
<evidence type="ECO:0000256" key="8">
    <source>
        <dbReference type="HAMAP-Rule" id="MF_00265"/>
    </source>
</evidence>
<keyword evidence="6 8" id="KW-0460">Magnesium</keyword>
<comment type="function">
    <text evidence="8">Toxic component of a toxin-antitoxin (TA) system. An RNase.</text>
</comment>
<evidence type="ECO:0000256" key="2">
    <source>
        <dbReference type="ARBA" id="ARBA00022649"/>
    </source>
</evidence>
<evidence type="ECO:0000256" key="5">
    <source>
        <dbReference type="ARBA" id="ARBA00022801"/>
    </source>
</evidence>
<dbReference type="Pfam" id="PF01850">
    <property type="entry name" value="PIN"/>
    <property type="match status" value="1"/>
</dbReference>
<reference evidence="10 11" key="1">
    <citation type="journal article" date="2021" name="Pathogens">
        <title>Isolation and Characterization of Kingella bonacorsii sp. nov., A Novel Kingella Species Detected in a Stable Periodontitis Subject.</title>
        <authorList>
            <person name="Antezack A."/>
            <person name="Boxberger M."/>
            <person name="Rolland C."/>
            <person name="Monnet-Corti V."/>
            <person name="La Scola B."/>
        </authorList>
    </citation>
    <scope>NUCLEOTIDE SEQUENCE [LARGE SCALE GENOMIC DNA]</scope>
    <source>
        <strain evidence="10 11">Marseille-Q4569</strain>
    </source>
</reference>
<accession>A0ABS1BRL6</accession>
<feature type="domain" description="PIN" evidence="9">
    <location>
        <begin position="2"/>
        <end position="124"/>
    </location>
</feature>
<keyword evidence="3 8" id="KW-0540">Nuclease</keyword>
<dbReference type="CDD" id="cd18731">
    <property type="entry name" value="PIN_NgFitB-like"/>
    <property type="match status" value="1"/>
</dbReference>
<evidence type="ECO:0000256" key="7">
    <source>
        <dbReference type="ARBA" id="ARBA00038093"/>
    </source>
</evidence>
<comment type="cofactor">
    <cofactor evidence="1 8">
        <name>Mg(2+)</name>
        <dbReference type="ChEBI" id="CHEBI:18420"/>
    </cofactor>
</comment>